<comment type="caution">
    <text evidence="2">The sequence shown here is derived from an EMBL/GenBank/DDBJ whole genome shotgun (WGS) entry which is preliminary data.</text>
</comment>
<protein>
    <recommendedName>
        <fullName evidence="1">Putative auto-transporter adhesin head GIN domain-containing protein</fullName>
    </recommendedName>
</protein>
<dbReference type="AlphaFoldDB" id="A0A2M9CA77"/>
<dbReference type="Pfam" id="PF10988">
    <property type="entry name" value="DUF2807"/>
    <property type="match status" value="1"/>
</dbReference>
<evidence type="ECO:0000313" key="2">
    <source>
        <dbReference type="EMBL" id="PJJ67727.1"/>
    </source>
</evidence>
<organism evidence="2 3">
    <name type="scientific">Chryseobacterium geocarposphaerae</name>
    <dbReference type="NCBI Taxonomy" id="1416776"/>
    <lineage>
        <taxon>Bacteria</taxon>
        <taxon>Pseudomonadati</taxon>
        <taxon>Bacteroidota</taxon>
        <taxon>Flavobacteriia</taxon>
        <taxon>Flavobacteriales</taxon>
        <taxon>Weeksellaceae</taxon>
        <taxon>Chryseobacterium group</taxon>
        <taxon>Chryseobacterium</taxon>
    </lineage>
</organism>
<evidence type="ECO:0000259" key="1">
    <source>
        <dbReference type="Pfam" id="PF10988"/>
    </source>
</evidence>
<keyword evidence="3" id="KW-1185">Reference proteome</keyword>
<evidence type="ECO:0000313" key="3">
    <source>
        <dbReference type="Proteomes" id="UP000228740"/>
    </source>
</evidence>
<accession>A0A2M9CA77</accession>
<dbReference type="EMBL" id="PGFD01000001">
    <property type="protein sequence ID" value="PJJ67727.1"/>
    <property type="molecule type" value="Genomic_DNA"/>
</dbReference>
<gene>
    <name evidence="2" type="ORF">CLV73_1746</name>
</gene>
<dbReference type="Gene3D" id="2.160.20.120">
    <property type="match status" value="1"/>
</dbReference>
<name>A0A2M9CA77_9FLAO</name>
<dbReference type="InterPro" id="IPR021255">
    <property type="entry name" value="DUF2807"/>
</dbReference>
<reference evidence="2 3" key="1">
    <citation type="submission" date="2017-11" db="EMBL/GenBank/DDBJ databases">
        <title>Genomic Encyclopedia of Archaeal and Bacterial Type Strains, Phase II (KMG-II): From Individual Species to Whole Genera.</title>
        <authorList>
            <person name="Goeker M."/>
        </authorList>
    </citation>
    <scope>NUCLEOTIDE SEQUENCE [LARGE SCALE GENOMIC DNA]</scope>
    <source>
        <strain evidence="2 3">DSM 27617</strain>
    </source>
</reference>
<feature type="domain" description="Putative auto-transporter adhesin head GIN" evidence="1">
    <location>
        <begin position="39"/>
        <end position="172"/>
    </location>
</feature>
<dbReference type="Proteomes" id="UP000228740">
    <property type="component" value="Unassembled WGS sequence"/>
</dbReference>
<proteinExistence type="predicted"/>
<sequence>MNFTYNTLKLIVVIITFLPFQNYYSQMIKSELSLNDNVFNEINIKNFGKVFLSKGKANSFIIERNSDDDKYIDFKIVDGVVFLNSVHSTEESKKDNYNIYLTVKNENISINALNLGSFQTEDKADFKTIKLKIINCGHINLLVASQSLFLDLQNVFSLKIGGQTDALTLQKNNVILSNLRKLKVKNN</sequence>